<evidence type="ECO:0000256" key="2">
    <source>
        <dbReference type="ARBA" id="ARBA00022801"/>
    </source>
</evidence>
<dbReference type="InterPro" id="IPR001087">
    <property type="entry name" value="GDSL"/>
</dbReference>
<dbReference type="GO" id="GO:0016788">
    <property type="term" value="F:hydrolase activity, acting on ester bonds"/>
    <property type="evidence" value="ECO:0007669"/>
    <property type="project" value="InterPro"/>
</dbReference>
<dbReference type="PANTHER" id="PTHR43695:SF1">
    <property type="entry name" value="RHAMNOGALACTURONAN ACETYLESTERASE"/>
    <property type="match status" value="1"/>
</dbReference>
<feature type="compositionally biased region" description="Low complexity" evidence="3">
    <location>
        <begin position="161"/>
        <end position="179"/>
    </location>
</feature>
<accession>A0A1C4U3H2</accession>
<dbReference type="Gene3D" id="2.60.40.290">
    <property type="match status" value="1"/>
</dbReference>
<dbReference type="Proteomes" id="UP000199375">
    <property type="component" value="Unassembled WGS sequence"/>
</dbReference>
<feature type="domain" description="CBM2" evidence="5">
    <location>
        <begin position="39"/>
        <end position="148"/>
    </location>
</feature>
<feature type="region of interest" description="Disordered" evidence="3">
    <location>
        <begin position="151"/>
        <end position="179"/>
    </location>
</feature>
<dbReference type="InterPro" id="IPR008965">
    <property type="entry name" value="CBM2/CBM3_carb-bd_dom_sf"/>
</dbReference>
<evidence type="ECO:0000259" key="5">
    <source>
        <dbReference type="PROSITE" id="PS51173"/>
    </source>
</evidence>
<keyword evidence="2" id="KW-0378">Hydrolase</keyword>
<comment type="similarity">
    <text evidence="1">Belongs to the 'GDSL' lipolytic enzyme family.</text>
</comment>
<dbReference type="RefSeq" id="WP_091274953.1">
    <property type="nucleotide sequence ID" value="NZ_FMCW01000002.1"/>
</dbReference>
<sequence length="418" mass="42859">MNRRSSINKWGAAYRRAAGVVAIALAVLAGGVAVAAGAATAAATGCRVDYKVTSEWQGGFGADVAITNLGDPVSGWTLTWSFATGQRVTQAWNATVTQSGSAVSARDAGYNGAIGTNASVSFGFNGAWTTANPVPTAFSLNGLPCTGAPTATPCAPPSTPSSPSATPSRTPTPTPSTQAPVTVWLAGDSTVANPSSSGACPVGWGNQFGQYLNANATVVNSAVGGRSIQTWLYDPNVTTTKNSAGECVVSPETYSTRWQAMLNSGTGMKAGDYLFIQVGINDGDPNCNRHVGSARYKQLLGVMANAAKQRGARPVFLTPAAAITCSGSTAVGNRGFLTETFDAGAANNVPVIDLHRLSYTLYNRLGLCPNNGDYGSGAVGAFFCNDHTHFEAAGARQIAGVVATALRDQQIGLAAYLR</sequence>
<dbReference type="GO" id="GO:0005975">
    <property type="term" value="P:carbohydrate metabolic process"/>
    <property type="evidence" value="ECO:0007669"/>
    <property type="project" value="InterPro"/>
</dbReference>
<evidence type="ECO:0000256" key="4">
    <source>
        <dbReference type="SAM" id="SignalP"/>
    </source>
</evidence>
<dbReference type="SUPFAM" id="SSF49384">
    <property type="entry name" value="Carbohydrate-binding domain"/>
    <property type="match status" value="1"/>
</dbReference>
<dbReference type="GO" id="GO:0030247">
    <property type="term" value="F:polysaccharide binding"/>
    <property type="evidence" value="ECO:0007669"/>
    <property type="project" value="UniProtKB-UniRule"/>
</dbReference>
<dbReference type="SMART" id="SM00637">
    <property type="entry name" value="CBD_II"/>
    <property type="match status" value="1"/>
</dbReference>
<dbReference type="EMBL" id="FMCW01000002">
    <property type="protein sequence ID" value="SCE66221.1"/>
    <property type="molecule type" value="Genomic_DNA"/>
</dbReference>
<dbReference type="InterPro" id="IPR037459">
    <property type="entry name" value="RhgT-like"/>
</dbReference>
<dbReference type="AlphaFoldDB" id="A0A1C4U3H2"/>
<feature type="signal peptide" evidence="4">
    <location>
        <begin position="1"/>
        <end position="35"/>
    </location>
</feature>
<organism evidence="6 7">
    <name type="scientific">Micromonospora haikouensis</name>
    <dbReference type="NCBI Taxonomy" id="686309"/>
    <lineage>
        <taxon>Bacteria</taxon>
        <taxon>Bacillati</taxon>
        <taxon>Actinomycetota</taxon>
        <taxon>Actinomycetes</taxon>
        <taxon>Micromonosporales</taxon>
        <taxon>Micromonosporaceae</taxon>
        <taxon>Micromonospora</taxon>
    </lineage>
</organism>
<dbReference type="InterPro" id="IPR036514">
    <property type="entry name" value="SGNH_hydro_sf"/>
</dbReference>
<dbReference type="Pfam" id="PF00657">
    <property type="entry name" value="Lipase_GDSL"/>
    <property type="match status" value="1"/>
</dbReference>
<evidence type="ECO:0000256" key="1">
    <source>
        <dbReference type="ARBA" id="ARBA00008668"/>
    </source>
</evidence>
<evidence type="ECO:0000256" key="3">
    <source>
        <dbReference type="SAM" id="MobiDB-lite"/>
    </source>
</evidence>
<protein>
    <submittedName>
        <fullName evidence="6">Lysophospholipase L1</fullName>
    </submittedName>
</protein>
<dbReference type="PANTHER" id="PTHR43695">
    <property type="entry name" value="PUTATIVE (AFU_ORTHOLOGUE AFUA_2G17250)-RELATED"/>
    <property type="match status" value="1"/>
</dbReference>
<dbReference type="Gene3D" id="3.40.50.1110">
    <property type="entry name" value="SGNH hydrolase"/>
    <property type="match status" value="1"/>
</dbReference>
<dbReference type="InterPro" id="IPR012291">
    <property type="entry name" value="CBM2_carb-bd_dom_sf"/>
</dbReference>
<evidence type="ECO:0000313" key="7">
    <source>
        <dbReference type="Proteomes" id="UP000199375"/>
    </source>
</evidence>
<dbReference type="GO" id="GO:0004553">
    <property type="term" value="F:hydrolase activity, hydrolyzing O-glycosyl compounds"/>
    <property type="evidence" value="ECO:0007669"/>
    <property type="project" value="InterPro"/>
</dbReference>
<proteinExistence type="inferred from homology"/>
<name>A0A1C4U3H2_9ACTN</name>
<dbReference type="InterPro" id="IPR001919">
    <property type="entry name" value="CBD2"/>
</dbReference>
<keyword evidence="4" id="KW-0732">Signal</keyword>
<feature type="chain" id="PRO_5039712773" evidence="4">
    <location>
        <begin position="36"/>
        <end position="418"/>
    </location>
</feature>
<dbReference type="PROSITE" id="PS51173">
    <property type="entry name" value="CBM2"/>
    <property type="match status" value="1"/>
</dbReference>
<dbReference type="Pfam" id="PF00553">
    <property type="entry name" value="CBM_2"/>
    <property type="match status" value="1"/>
</dbReference>
<dbReference type="SUPFAM" id="SSF52266">
    <property type="entry name" value="SGNH hydrolase"/>
    <property type="match status" value="1"/>
</dbReference>
<gene>
    <name evidence="6" type="ORF">GA0070558_10287</name>
</gene>
<reference evidence="6 7" key="1">
    <citation type="submission" date="2016-06" db="EMBL/GenBank/DDBJ databases">
        <authorList>
            <person name="Kjaerup R.B."/>
            <person name="Dalgaard T.S."/>
            <person name="Juul-Madsen H.R."/>
        </authorList>
    </citation>
    <scope>NUCLEOTIDE SEQUENCE [LARGE SCALE GENOMIC DNA]</scope>
    <source>
        <strain evidence="6 7">DSM 45626</strain>
    </source>
</reference>
<evidence type="ECO:0000313" key="6">
    <source>
        <dbReference type="EMBL" id="SCE66221.1"/>
    </source>
</evidence>